<keyword evidence="22" id="KW-1185">Reference proteome</keyword>
<evidence type="ECO:0000256" key="3">
    <source>
        <dbReference type="ARBA" id="ARBA00004177"/>
    </source>
</evidence>
<dbReference type="PANTHER" id="PTHR46661:SF4">
    <property type="entry name" value="RING-TYPE DOMAIN-CONTAINING PROTEIN"/>
    <property type="match status" value="1"/>
</dbReference>
<feature type="domain" description="RING-type" evidence="19">
    <location>
        <begin position="321"/>
        <end position="364"/>
    </location>
</feature>
<evidence type="ECO:0000256" key="7">
    <source>
        <dbReference type="ARBA" id="ARBA00022679"/>
    </source>
</evidence>
<protein>
    <recommendedName>
        <fullName evidence="6">RING-type E3 ubiquitin transferase</fullName>
        <ecNumber evidence="6">2.3.2.27</ecNumber>
    </recommendedName>
</protein>
<keyword evidence="11 17" id="KW-0863">Zinc-finger</keyword>
<name>A0A9W6Z463_AMBMO</name>
<dbReference type="InterPro" id="IPR013083">
    <property type="entry name" value="Znf_RING/FYVE/PHD"/>
</dbReference>
<dbReference type="Proteomes" id="UP001165063">
    <property type="component" value="Unassembled WGS sequence"/>
</dbReference>
<comment type="pathway">
    <text evidence="5">Protein modification; protein ubiquitination.</text>
</comment>
<dbReference type="GO" id="GO:0061630">
    <property type="term" value="F:ubiquitin protein ligase activity"/>
    <property type="evidence" value="ECO:0007669"/>
    <property type="project" value="UniProtKB-EC"/>
</dbReference>
<evidence type="ECO:0000256" key="13">
    <source>
        <dbReference type="ARBA" id="ARBA00022833"/>
    </source>
</evidence>
<sequence length="368" mass="41463">MSESHNQLEQLILASHNPNHNLNSNENSISSNSNIVNTSGNSNNSPLLNTHSGSEDVPVWQPDDDATECPNCNRKFTFFFRKHHCRKCGRIFCGDCASIFTKYLPNTYVVSPQSQIFLESPYVPQRTCYDCADELDMIRAALRENNNNQIQSYHFTTSGEGGGTDTNNQTLNTDTYNHIPNHSQRLAGNNLIKNLPYSTMTREVSGTSSVLNVGTSSDNNMLPLNMTTSDSIAIAALNNAHSRELQTNNDPDDENLCPVCGHDLRSFTTTNERESHVNECLLNLEFSGSPETKRQSNRMLVYTIPWDTNPDNLNLNEDNECVICFEEFKPGDKVGRLECLCCFHYKCIKSWFMKKGDNECPVHTIHMN</sequence>
<dbReference type="Pfam" id="PF13639">
    <property type="entry name" value="zf-RING_2"/>
    <property type="match status" value="1"/>
</dbReference>
<evidence type="ECO:0000313" key="21">
    <source>
        <dbReference type="EMBL" id="GMG40683.1"/>
    </source>
</evidence>
<dbReference type="InterPro" id="IPR051878">
    <property type="entry name" value="ZNRF_ubiq-protein_ligase"/>
</dbReference>
<gene>
    <name evidence="21" type="ORF">Amon01_000640500</name>
</gene>
<evidence type="ECO:0000256" key="9">
    <source>
        <dbReference type="ARBA" id="ARBA00022723"/>
    </source>
</evidence>
<keyword evidence="14" id="KW-0472">Membrane</keyword>
<dbReference type="InterPro" id="IPR011011">
    <property type="entry name" value="Znf_FYVE_PHD"/>
</dbReference>
<evidence type="ECO:0000256" key="6">
    <source>
        <dbReference type="ARBA" id="ARBA00012483"/>
    </source>
</evidence>
<evidence type="ECO:0000256" key="14">
    <source>
        <dbReference type="ARBA" id="ARBA00023136"/>
    </source>
</evidence>
<evidence type="ECO:0000256" key="17">
    <source>
        <dbReference type="PROSITE-ProRule" id="PRU00175"/>
    </source>
</evidence>
<keyword evidence="10" id="KW-0967">Endosome</keyword>
<evidence type="ECO:0000256" key="18">
    <source>
        <dbReference type="SAM" id="MobiDB-lite"/>
    </source>
</evidence>
<comment type="caution">
    <text evidence="21">The sequence shown here is derived from an EMBL/GenBank/DDBJ whole genome shotgun (WGS) entry which is preliminary data.</text>
</comment>
<dbReference type="OrthoDB" id="660555at2759"/>
<dbReference type="PROSITE" id="PS50178">
    <property type="entry name" value="ZF_FYVE"/>
    <property type="match status" value="1"/>
</dbReference>
<comment type="subcellular location">
    <subcellularLocation>
        <location evidence="3">Endosome</location>
    </subcellularLocation>
    <subcellularLocation>
        <location evidence="4">Lysosome</location>
    </subcellularLocation>
    <subcellularLocation>
        <location evidence="2">Membrane</location>
        <topology evidence="2">Peripheral membrane protein</topology>
    </subcellularLocation>
</comment>
<dbReference type="GO" id="GO:0070936">
    <property type="term" value="P:protein K48-linked ubiquitination"/>
    <property type="evidence" value="ECO:0007669"/>
    <property type="project" value="TreeGrafter"/>
</dbReference>
<proteinExistence type="predicted"/>
<dbReference type="InterPro" id="IPR000306">
    <property type="entry name" value="Znf_FYVE"/>
</dbReference>
<evidence type="ECO:0000256" key="4">
    <source>
        <dbReference type="ARBA" id="ARBA00004371"/>
    </source>
</evidence>
<evidence type="ECO:0000256" key="8">
    <source>
        <dbReference type="ARBA" id="ARBA00022707"/>
    </source>
</evidence>
<dbReference type="PANTHER" id="PTHR46661">
    <property type="entry name" value="E3 UBIQUITIN-PROTEIN LIGASE ZNRF1-LIKE PROTEIN"/>
    <property type="match status" value="1"/>
</dbReference>
<evidence type="ECO:0000256" key="11">
    <source>
        <dbReference type="ARBA" id="ARBA00022771"/>
    </source>
</evidence>
<evidence type="ECO:0000256" key="15">
    <source>
        <dbReference type="ARBA" id="ARBA00023228"/>
    </source>
</evidence>
<dbReference type="SUPFAM" id="SSF57903">
    <property type="entry name" value="FYVE/PHD zinc finger"/>
    <property type="match status" value="1"/>
</dbReference>
<dbReference type="InterPro" id="IPR017455">
    <property type="entry name" value="Znf_FYVE-rel"/>
</dbReference>
<keyword evidence="12" id="KW-0833">Ubl conjugation pathway</keyword>
<dbReference type="EMBL" id="BSXU01004072">
    <property type="protein sequence ID" value="GMG40683.1"/>
    <property type="molecule type" value="Genomic_DNA"/>
</dbReference>
<evidence type="ECO:0000259" key="19">
    <source>
        <dbReference type="PROSITE" id="PS50089"/>
    </source>
</evidence>
<keyword evidence="16" id="KW-0449">Lipoprotein</keyword>
<feature type="region of interest" description="Disordered" evidence="18">
    <location>
        <begin position="17"/>
        <end position="55"/>
    </location>
</feature>
<keyword evidence="15" id="KW-0458">Lysosome</keyword>
<dbReference type="AlphaFoldDB" id="A0A9W6Z463"/>
<dbReference type="SUPFAM" id="SSF57850">
    <property type="entry name" value="RING/U-box"/>
    <property type="match status" value="1"/>
</dbReference>
<keyword evidence="9" id="KW-0479">Metal-binding</keyword>
<keyword evidence="13" id="KW-0862">Zinc</keyword>
<evidence type="ECO:0000256" key="10">
    <source>
        <dbReference type="ARBA" id="ARBA00022753"/>
    </source>
</evidence>
<dbReference type="GO" id="GO:0005768">
    <property type="term" value="C:endosome"/>
    <property type="evidence" value="ECO:0007669"/>
    <property type="project" value="UniProtKB-SubCell"/>
</dbReference>
<dbReference type="Gene3D" id="3.30.40.10">
    <property type="entry name" value="Zinc/RING finger domain, C3HC4 (zinc finger)"/>
    <property type="match status" value="2"/>
</dbReference>
<evidence type="ECO:0000313" key="22">
    <source>
        <dbReference type="Proteomes" id="UP001165063"/>
    </source>
</evidence>
<evidence type="ECO:0000256" key="2">
    <source>
        <dbReference type="ARBA" id="ARBA00004170"/>
    </source>
</evidence>
<keyword evidence="7" id="KW-0808">Transferase</keyword>
<feature type="compositionally biased region" description="Low complexity" evidence="18">
    <location>
        <begin position="17"/>
        <end position="45"/>
    </location>
</feature>
<dbReference type="GO" id="GO:0008270">
    <property type="term" value="F:zinc ion binding"/>
    <property type="evidence" value="ECO:0007669"/>
    <property type="project" value="UniProtKB-KW"/>
</dbReference>
<keyword evidence="8" id="KW-0519">Myristate</keyword>
<evidence type="ECO:0000256" key="1">
    <source>
        <dbReference type="ARBA" id="ARBA00000900"/>
    </source>
</evidence>
<dbReference type="GO" id="GO:0043161">
    <property type="term" value="P:proteasome-mediated ubiquitin-dependent protein catabolic process"/>
    <property type="evidence" value="ECO:0007669"/>
    <property type="project" value="TreeGrafter"/>
</dbReference>
<dbReference type="CDD" id="cd16489">
    <property type="entry name" value="mRING-CH-C4HC2H_ZNRF"/>
    <property type="match status" value="1"/>
</dbReference>
<evidence type="ECO:0000256" key="5">
    <source>
        <dbReference type="ARBA" id="ARBA00004906"/>
    </source>
</evidence>
<dbReference type="GO" id="GO:0016020">
    <property type="term" value="C:membrane"/>
    <property type="evidence" value="ECO:0007669"/>
    <property type="project" value="UniProtKB-SubCell"/>
</dbReference>
<reference evidence="21" key="1">
    <citation type="submission" date="2023-04" db="EMBL/GenBank/DDBJ databases">
        <title>Ambrosiozyma monospora NBRC 1965.</title>
        <authorList>
            <person name="Ichikawa N."/>
            <person name="Sato H."/>
            <person name="Tonouchi N."/>
        </authorList>
    </citation>
    <scope>NUCLEOTIDE SEQUENCE</scope>
    <source>
        <strain evidence="21">NBRC 1965</strain>
    </source>
</reference>
<dbReference type="GO" id="GO:0032266">
    <property type="term" value="F:phosphatidylinositol-3-phosphate binding"/>
    <property type="evidence" value="ECO:0007669"/>
    <property type="project" value="UniProtKB-ARBA"/>
</dbReference>
<dbReference type="InterPro" id="IPR001841">
    <property type="entry name" value="Znf_RING"/>
</dbReference>
<comment type="catalytic activity">
    <reaction evidence="1">
        <text>S-ubiquitinyl-[E2 ubiquitin-conjugating enzyme]-L-cysteine + [acceptor protein]-L-lysine = [E2 ubiquitin-conjugating enzyme]-L-cysteine + N(6)-ubiquitinyl-[acceptor protein]-L-lysine.</text>
        <dbReference type="EC" id="2.3.2.27"/>
    </reaction>
</comment>
<dbReference type="SMART" id="SM00064">
    <property type="entry name" value="FYVE"/>
    <property type="match status" value="1"/>
</dbReference>
<evidence type="ECO:0000256" key="16">
    <source>
        <dbReference type="ARBA" id="ARBA00023288"/>
    </source>
</evidence>
<dbReference type="EC" id="2.3.2.27" evidence="6"/>
<organism evidence="21 22">
    <name type="scientific">Ambrosiozyma monospora</name>
    <name type="common">Yeast</name>
    <name type="synonym">Endomycopsis monosporus</name>
    <dbReference type="NCBI Taxonomy" id="43982"/>
    <lineage>
        <taxon>Eukaryota</taxon>
        <taxon>Fungi</taxon>
        <taxon>Dikarya</taxon>
        <taxon>Ascomycota</taxon>
        <taxon>Saccharomycotina</taxon>
        <taxon>Pichiomycetes</taxon>
        <taxon>Pichiales</taxon>
        <taxon>Pichiaceae</taxon>
        <taxon>Ambrosiozyma</taxon>
    </lineage>
</organism>
<feature type="domain" description="FYVE-type" evidence="20">
    <location>
        <begin position="63"/>
        <end position="136"/>
    </location>
</feature>
<evidence type="ECO:0000256" key="12">
    <source>
        <dbReference type="ARBA" id="ARBA00022786"/>
    </source>
</evidence>
<dbReference type="Pfam" id="PF01363">
    <property type="entry name" value="FYVE"/>
    <property type="match status" value="1"/>
</dbReference>
<evidence type="ECO:0000259" key="20">
    <source>
        <dbReference type="PROSITE" id="PS50178"/>
    </source>
</evidence>
<dbReference type="PROSITE" id="PS50089">
    <property type="entry name" value="ZF_RING_2"/>
    <property type="match status" value="1"/>
</dbReference>
<accession>A0A9W6Z463</accession>